<dbReference type="Proteomes" id="UP000647133">
    <property type="component" value="Unassembled WGS sequence"/>
</dbReference>
<dbReference type="EMBL" id="JACYTQ010000007">
    <property type="protein sequence ID" value="MBD8490540.1"/>
    <property type="molecule type" value="Genomic_DNA"/>
</dbReference>
<evidence type="ECO:0000313" key="1">
    <source>
        <dbReference type="EMBL" id="MBD8490540.1"/>
    </source>
</evidence>
<sequence length="75" mass="9093">MQNEILIEIVTKRMPFGKYQGRLICDIPEHYLVWMYKKGFPEGKLGMWLHTMYEIRVNGLEYLIAELKKRYKPQD</sequence>
<keyword evidence="2" id="KW-1185">Reference proteome</keyword>
<accession>A0ABR9AP96</accession>
<reference evidence="1 2" key="1">
    <citation type="submission" date="2020-09" db="EMBL/GenBank/DDBJ databases">
        <title>Echinicola sp. CAU 1574 isolated from sand of Sido Beach.</title>
        <authorList>
            <person name="Kim W."/>
        </authorList>
    </citation>
    <scope>NUCLEOTIDE SEQUENCE [LARGE SCALE GENOMIC DNA]</scope>
    <source>
        <strain evidence="1 2">CAU 1574</strain>
    </source>
</reference>
<dbReference type="Pfam" id="PF12843">
    <property type="entry name" value="QSregVF_b"/>
    <property type="match status" value="1"/>
</dbReference>
<evidence type="ECO:0000313" key="2">
    <source>
        <dbReference type="Proteomes" id="UP000647133"/>
    </source>
</evidence>
<dbReference type="InterPro" id="IPR024530">
    <property type="entry name" value="QSregVF_b"/>
</dbReference>
<gene>
    <name evidence="1" type="ORF">IFO69_17440</name>
</gene>
<name>A0ABR9AP96_9BACT</name>
<proteinExistence type="predicted"/>
<organism evidence="1 2">
    <name type="scientific">Echinicola arenosa</name>
    <dbReference type="NCBI Taxonomy" id="2774144"/>
    <lineage>
        <taxon>Bacteria</taxon>
        <taxon>Pseudomonadati</taxon>
        <taxon>Bacteroidota</taxon>
        <taxon>Cytophagia</taxon>
        <taxon>Cytophagales</taxon>
        <taxon>Cyclobacteriaceae</taxon>
        <taxon>Echinicola</taxon>
    </lineage>
</organism>
<comment type="caution">
    <text evidence="1">The sequence shown here is derived from an EMBL/GenBank/DDBJ whole genome shotgun (WGS) entry which is preliminary data.</text>
</comment>
<protein>
    <submittedName>
        <fullName evidence="1">DUF3820 family protein</fullName>
    </submittedName>
</protein>
<dbReference type="RefSeq" id="WP_192011416.1">
    <property type="nucleotide sequence ID" value="NZ_JACYTQ010000007.1"/>
</dbReference>